<gene>
    <name evidence="1" type="ORF">OPT61_g864</name>
</gene>
<dbReference type="EMBL" id="JAPHNI010000030">
    <property type="protein sequence ID" value="KAJ8118089.1"/>
    <property type="molecule type" value="Genomic_DNA"/>
</dbReference>
<dbReference type="Proteomes" id="UP001153331">
    <property type="component" value="Unassembled WGS sequence"/>
</dbReference>
<evidence type="ECO:0000313" key="2">
    <source>
        <dbReference type="Proteomes" id="UP001153331"/>
    </source>
</evidence>
<comment type="caution">
    <text evidence="1">The sequence shown here is derived from an EMBL/GenBank/DDBJ whole genome shotgun (WGS) entry which is preliminary data.</text>
</comment>
<name>A0ACC2ISM4_9PLEO</name>
<protein>
    <submittedName>
        <fullName evidence="1">Uncharacterized protein</fullName>
    </submittedName>
</protein>
<evidence type="ECO:0000313" key="1">
    <source>
        <dbReference type="EMBL" id="KAJ8118089.1"/>
    </source>
</evidence>
<proteinExistence type="predicted"/>
<sequence length="520" mass="57730">MSNSMLRLELKCLKNPGLVEKATLESVTRNQHVVDLVLRYDENYLALLFESRSATQHSAEPNLPSSLLHAIPHAYRSCNPTKRQLTSYSTKQPHLHEPIATMGKVKYIMLDCDNTLVQSEHLAFEACADLTNQVMKKYDVKGAPHYTGPKLLEDYVGHNFRSMLKGLQKEHGFTMSDDDLEDFVSRELGAVTKKLSEKAVECPGVTKELQKLKDQGYPMSVVSTSAKSRVVASIEKAGIAHFFPPEHVYSAATSLTPPSSKPDPAIYHYAAQQLGVKESEAVTVEDSKSGATAAMRAGIPCIGYVGIYGIEEGKEKMEQMAKLLTEETKCVAIMYDWSEFQDCLKKVEAKLLSEAASSVELRDMDDETHGMNDRALPRSKRIFFSRILLPPACDVFELDHVIAAADIQERPTPLTHNAVESAILTSVDAPLLQFDSASNEAKSTRADLRKLMSNAQTYITTLCPEPGLGESLLGNPFQTVCLNFAYLLLCRFSRSAAMILRPVQRDPTHHNVNTFERSTK</sequence>
<organism evidence="1 2">
    <name type="scientific">Boeremia exigua</name>
    <dbReference type="NCBI Taxonomy" id="749465"/>
    <lineage>
        <taxon>Eukaryota</taxon>
        <taxon>Fungi</taxon>
        <taxon>Dikarya</taxon>
        <taxon>Ascomycota</taxon>
        <taxon>Pezizomycotina</taxon>
        <taxon>Dothideomycetes</taxon>
        <taxon>Pleosporomycetidae</taxon>
        <taxon>Pleosporales</taxon>
        <taxon>Pleosporineae</taxon>
        <taxon>Didymellaceae</taxon>
        <taxon>Boeremia</taxon>
    </lineage>
</organism>
<keyword evidence="2" id="KW-1185">Reference proteome</keyword>
<accession>A0ACC2ISM4</accession>
<reference evidence="1" key="1">
    <citation type="submission" date="2022-11" db="EMBL/GenBank/DDBJ databases">
        <title>Genome Sequence of Boeremia exigua.</title>
        <authorList>
            <person name="Buettner E."/>
        </authorList>
    </citation>
    <scope>NUCLEOTIDE SEQUENCE</scope>
    <source>
        <strain evidence="1">CU02</strain>
    </source>
</reference>